<organism evidence="1">
    <name type="scientific">Hexamita inflata</name>
    <dbReference type="NCBI Taxonomy" id="28002"/>
    <lineage>
        <taxon>Eukaryota</taxon>
        <taxon>Metamonada</taxon>
        <taxon>Diplomonadida</taxon>
        <taxon>Hexamitidae</taxon>
        <taxon>Hexamitinae</taxon>
        <taxon>Hexamita</taxon>
    </lineage>
</organism>
<dbReference type="AlphaFoldDB" id="A0AA86PIC9"/>
<evidence type="ECO:0000313" key="2">
    <source>
        <dbReference type="EMBL" id="CAI9936442.1"/>
    </source>
</evidence>
<comment type="caution">
    <text evidence="1">The sequence shown here is derived from an EMBL/GenBank/DDBJ whole genome shotgun (WGS) entry which is preliminary data.</text>
</comment>
<evidence type="ECO:0000313" key="4">
    <source>
        <dbReference type="EMBL" id="CAL6065264.1"/>
    </source>
</evidence>
<proteinExistence type="predicted"/>
<dbReference type="EMBL" id="CAXDID020000254">
    <property type="protein sequence ID" value="CAL6065264.1"/>
    <property type="molecule type" value="Genomic_DNA"/>
</dbReference>
<sequence length="100" mass="11366">MCYISNKISFKIVIGTWTNNKCMCTAQYMSRGNSNQFDDKLQNYPFWGYQTVDIKMCCASYRDQSAQGIISFVCSNNAVLQTNNNPSWVCSGKCLPDVVY</sequence>
<evidence type="ECO:0000313" key="6">
    <source>
        <dbReference type="EMBL" id="CAL6065274.1"/>
    </source>
</evidence>
<protein>
    <submittedName>
        <fullName evidence="4">Hypothetical_protein</fullName>
    </submittedName>
</protein>
<dbReference type="EMBL" id="CAXDID020000254">
    <property type="protein sequence ID" value="CAL6065274.1"/>
    <property type="molecule type" value="Genomic_DNA"/>
</dbReference>
<evidence type="ECO:0000313" key="1">
    <source>
        <dbReference type="EMBL" id="CAI9936440.1"/>
    </source>
</evidence>
<evidence type="ECO:0000313" key="5">
    <source>
        <dbReference type="EMBL" id="CAL6065268.1"/>
    </source>
</evidence>
<accession>A0AA86PIC9</accession>
<dbReference type="Proteomes" id="UP001642409">
    <property type="component" value="Unassembled WGS sequence"/>
</dbReference>
<dbReference type="EMBL" id="CATOUU010000636">
    <property type="protein sequence ID" value="CAI9936440.1"/>
    <property type="molecule type" value="Genomic_DNA"/>
</dbReference>
<evidence type="ECO:0000313" key="3">
    <source>
        <dbReference type="EMBL" id="CAI9936445.1"/>
    </source>
</evidence>
<dbReference type="EMBL" id="CATOUU010000636">
    <property type="protein sequence ID" value="CAI9936442.1"/>
    <property type="molecule type" value="Genomic_DNA"/>
</dbReference>
<keyword evidence="7" id="KW-1185">Reference proteome</keyword>
<reference evidence="4 7" key="2">
    <citation type="submission" date="2024-07" db="EMBL/GenBank/DDBJ databases">
        <authorList>
            <person name="Akdeniz Z."/>
        </authorList>
    </citation>
    <scope>NUCLEOTIDE SEQUENCE [LARGE SCALE GENOMIC DNA]</scope>
</reference>
<dbReference type="EMBL" id="CAXDID020000254">
    <property type="protein sequence ID" value="CAL6065268.1"/>
    <property type="molecule type" value="Genomic_DNA"/>
</dbReference>
<evidence type="ECO:0000313" key="7">
    <source>
        <dbReference type="Proteomes" id="UP001642409"/>
    </source>
</evidence>
<gene>
    <name evidence="1" type="ORF">HINF_LOCUS24085</name>
    <name evidence="2" type="ORF">HINF_LOCUS24087</name>
    <name evidence="3" type="ORF">HINF_LOCUS24090</name>
    <name evidence="4" type="ORF">HINF_LOCUS51758</name>
    <name evidence="5" type="ORF">HINF_LOCUS51760</name>
    <name evidence="6" type="ORF">HINF_LOCUS51763</name>
</gene>
<dbReference type="EMBL" id="CATOUU010000636">
    <property type="protein sequence ID" value="CAI9936445.1"/>
    <property type="molecule type" value="Genomic_DNA"/>
</dbReference>
<reference evidence="1" key="1">
    <citation type="submission" date="2023-06" db="EMBL/GenBank/DDBJ databases">
        <authorList>
            <person name="Kurt Z."/>
        </authorList>
    </citation>
    <scope>NUCLEOTIDE SEQUENCE</scope>
</reference>
<name>A0AA86PIC9_9EUKA</name>